<gene>
    <name evidence="1" type="ORF">A2108_02310</name>
</gene>
<organism evidence="1 2">
    <name type="scientific">Candidatus Wolfebacteria bacterium GWA1_42_9</name>
    <dbReference type="NCBI Taxonomy" id="1802553"/>
    <lineage>
        <taxon>Bacteria</taxon>
        <taxon>Candidatus Wolfeibacteriota</taxon>
    </lineage>
</organism>
<dbReference type="AlphaFoldDB" id="A0A1F8DMW0"/>
<dbReference type="EMBL" id="MGIN01000008">
    <property type="protein sequence ID" value="OGM89963.1"/>
    <property type="molecule type" value="Genomic_DNA"/>
</dbReference>
<evidence type="ECO:0000313" key="2">
    <source>
        <dbReference type="Proteomes" id="UP000178303"/>
    </source>
</evidence>
<accession>A0A1F8DMW0</accession>
<proteinExistence type="predicted"/>
<protein>
    <submittedName>
        <fullName evidence="1">Uncharacterized protein</fullName>
    </submittedName>
</protein>
<dbReference type="Proteomes" id="UP000178303">
    <property type="component" value="Unassembled WGS sequence"/>
</dbReference>
<name>A0A1F8DMW0_9BACT</name>
<sequence length="86" mass="9639">MALKKLRVVGRWLSVVGQLPLAKDKNVENFQNSGQIDDQQGDVPVFVIIAGGFPESDPLPDYYPSQKQIENQGVLLNDGKKVFKRR</sequence>
<reference evidence="1 2" key="1">
    <citation type="journal article" date="2016" name="Nat. Commun.">
        <title>Thousands of microbial genomes shed light on interconnected biogeochemical processes in an aquifer system.</title>
        <authorList>
            <person name="Anantharaman K."/>
            <person name="Brown C.T."/>
            <person name="Hug L.A."/>
            <person name="Sharon I."/>
            <person name="Castelle C.J."/>
            <person name="Probst A.J."/>
            <person name="Thomas B.C."/>
            <person name="Singh A."/>
            <person name="Wilkins M.J."/>
            <person name="Karaoz U."/>
            <person name="Brodie E.L."/>
            <person name="Williams K.H."/>
            <person name="Hubbard S.S."/>
            <person name="Banfield J.F."/>
        </authorList>
    </citation>
    <scope>NUCLEOTIDE SEQUENCE [LARGE SCALE GENOMIC DNA]</scope>
</reference>
<comment type="caution">
    <text evidence="1">The sequence shown here is derived from an EMBL/GenBank/DDBJ whole genome shotgun (WGS) entry which is preliminary data.</text>
</comment>
<evidence type="ECO:0000313" key="1">
    <source>
        <dbReference type="EMBL" id="OGM89963.1"/>
    </source>
</evidence>